<reference evidence="9" key="3">
    <citation type="journal article" date="2014" name="Nature">
        <title>Elephant shark genome provides unique insights into gnathostome evolution.</title>
        <authorList>
            <consortium name="International Elephant Shark Genome Sequencing Consortium"/>
            <person name="Venkatesh B."/>
            <person name="Lee A.P."/>
            <person name="Ravi V."/>
            <person name="Maurya A.K."/>
            <person name="Lian M.M."/>
            <person name="Swann J.B."/>
            <person name="Ohta Y."/>
            <person name="Flajnik M.F."/>
            <person name="Sutoh Y."/>
            <person name="Kasahara M."/>
            <person name="Hoon S."/>
            <person name="Gangu V."/>
            <person name="Roy S.W."/>
            <person name="Irimia M."/>
            <person name="Korzh V."/>
            <person name="Kondrychyn I."/>
            <person name="Lim Z.W."/>
            <person name="Tay B.H."/>
            <person name="Tohari S."/>
            <person name="Kong K.W."/>
            <person name="Ho S."/>
            <person name="Lorente-Galdos B."/>
            <person name="Quilez J."/>
            <person name="Marques-Bonet T."/>
            <person name="Raney B.J."/>
            <person name="Ingham P.W."/>
            <person name="Tay A."/>
            <person name="Hillier L.W."/>
            <person name="Minx P."/>
            <person name="Boehm T."/>
            <person name="Wilson R.K."/>
            <person name="Brenner S."/>
            <person name="Warren W.C."/>
        </authorList>
    </citation>
    <scope>NUCLEOTIDE SEQUENCE [LARGE SCALE GENOMIC DNA]</scope>
</reference>
<feature type="region of interest" description="Disordered" evidence="6">
    <location>
        <begin position="317"/>
        <end position="340"/>
    </location>
</feature>
<sequence>MWCETLTESETSEIKFEQKLVAQMKQDPQNADLKKQLHELQAKITALSEKQKKVVEQLRKNLMVKQEHHEGKLPTQQHQPQPQQPQQTVPHLLSSPQKTTNQASVVTTKQLPFTLLKTTHPMPASVVSPRSTIAMVTALSNPQKSGVNADSQNTPINLQISNKLNTLGADAVRIMPKSTPPLVQMANTPPIKVPQFIPPPRLTQRPTLLPQVRPKPVVSNSIPIAPAPAPVFTTSHLIQRPVMLTKITPASLPSSANSIHQARIVNGQPATITKTLPTAQLTSIVIATPGPKVVGPQQLKLSKANLDSKTIKLQVEWEERQNDSSPTSPVPPKPRREENPEKVAFMVSLGLVTHDHLEEIQSKRQERKRRTTANPVYSGAIYEPERKKSAVTYLNSPVQPGTRRRANEDQWLKGLPFLAARATLQRSPVSKIQDETNSTENITKITTLSGDIHEDFCSVCRRSGQLLMCDTCSRVYHLECLDPPLKAIPKGMWICPKCQEQILKKEEAIPWPGTLAIVHSYIAYKAAKEEEKQKLLKWSAELKQEREQLEQKVKHLSNSITKCMETKNSLLARQKDMQISLEKVKRLIHLIQGIQLTETTTLTDQDNHPTDCVNSPTTAPSPVNCDSNSETK</sequence>
<evidence type="ECO:0000256" key="5">
    <source>
        <dbReference type="SAM" id="Coils"/>
    </source>
</evidence>
<dbReference type="InParanoid" id="A0A4W3HQC0"/>
<keyword evidence="2 4" id="KW-0863">Zinc-finger</keyword>
<dbReference type="AlphaFoldDB" id="A0A4W3HQC0"/>
<dbReference type="PANTHER" id="PTHR24102:SF6">
    <property type="entry name" value="PHD FINGER PROTEIN 21A"/>
    <property type="match status" value="1"/>
</dbReference>
<feature type="region of interest" description="Disordered" evidence="6">
    <location>
        <begin position="67"/>
        <end position="104"/>
    </location>
</feature>
<evidence type="ECO:0000259" key="7">
    <source>
        <dbReference type="PROSITE" id="PS50016"/>
    </source>
</evidence>
<dbReference type="PROSITE" id="PS50016">
    <property type="entry name" value="ZF_PHD_2"/>
    <property type="match status" value="1"/>
</dbReference>
<organism evidence="8 9">
    <name type="scientific">Callorhinchus milii</name>
    <name type="common">Ghost shark</name>
    <dbReference type="NCBI Taxonomy" id="7868"/>
    <lineage>
        <taxon>Eukaryota</taxon>
        <taxon>Metazoa</taxon>
        <taxon>Chordata</taxon>
        <taxon>Craniata</taxon>
        <taxon>Vertebrata</taxon>
        <taxon>Chondrichthyes</taxon>
        <taxon>Holocephali</taxon>
        <taxon>Chimaeriformes</taxon>
        <taxon>Callorhinchidae</taxon>
        <taxon>Callorhinchus</taxon>
    </lineage>
</organism>
<reference evidence="9" key="1">
    <citation type="journal article" date="2006" name="Science">
        <title>Ancient noncoding elements conserved in the human genome.</title>
        <authorList>
            <person name="Venkatesh B."/>
            <person name="Kirkness E.F."/>
            <person name="Loh Y.H."/>
            <person name="Halpern A.L."/>
            <person name="Lee A.P."/>
            <person name="Johnson J."/>
            <person name="Dandona N."/>
            <person name="Viswanathan L.D."/>
            <person name="Tay A."/>
            <person name="Venter J.C."/>
            <person name="Strausberg R.L."/>
            <person name="Brenner S."/>
        </authorList>
    </citation>
    <scope>NUCLEOTIDE SEQUENCE [LARGE SCALE GENOMIC DNA]</scope>
</reference>
<feature type="domain" description="PHD-type" evidence="7">
    <location>
        <begin position="454"/>
        <end position="501"/>
    </location>
</feature>
<dbReference type="GO" id="GO:0000118">
    <property type="term" value="C:histone deacetylase complex"/>
    <property type="evidence" value="ECO:0007669"/>
    <property type="project" value="TreeGrafter"/>
</dbReference>
<dbReference type="GO" id="GO:0000122">
    <property type="term" value="P:negative regulation of transcription by RNA polymerase II"/>
    <property type="evidence" value="ECO:0007669"/>
    <property type="project" value="TreeGrafter"/>
</dbReference>
<dbReference type="Pfam" id="PF00628">
    <property type="entry name" value="PHD"/>
    <property type="match status" value="1"/>
</dbReference>
<feature type="compositionally biased region" description="Polar residues" evidence="6">
    <location>
        <begin position="94"/>
        <end position="104"/>
    </location>
</feature>
<reference evidence="8" key="4">
    <citation type="submission" date="2025-08" db="UniProtKB">
        <authorList>
            <consortium name="Ensembl"/>
        </authorList>
    </citation>
    <scope>IDENTIFICATION</scope>
</reference>
<reference evidence="8" key="5">
    <citation type="submission" date="2025-09" db="UniProtKB">
        <authorList>
            <consortium name="Ensembl"/>
        </authorList>
    </citation>
    <scope>IDENTIFICATION</scope>
</reference>
<keyword evidence="5" id="KW-0175">Coiled coil</keyword>
<accession>A0A4W3HQC0</accession>
<dbReference type="OMA" id="PDRNIHE"/>
<protein>
    <submittedName>
        <fullName evidence="8">PHD finger protein 21A</fullName>
    </submittedName>
</protein>
<feature type="compositionally biased region" description="Low complexity" evidence="6">
    <location>
        <begin position="74"/>
        <end position="91"/>
    </location>
</feature>
<dbReference type="PROSITE" id="PS01359">
    <property type="entry name" value="ZF_PHD_1"/>
    <property type="match status" value="1"/>
</dbReference>
<feature type="coiled-coil region" evidence="5">
    <location>
        <begin position="528"/>
        <end position="566"/>
    </location>
</feature>
<dbReference type="GO" id="GO:0008270">
    <property type="term" value="F:zinc ion binding"/>
    <property type="evidence" value="ECO:0007669"/>
    <property type="project" value="UniProtKB-KW"/>
</dbReference>
<evidence type="ECO:0000256" key="2">
    <source>
        <dbReference type="ARBA" id="ARBA00022771"/>
    </source>
</evidence>
<feature type="coiled-coil region" evidence="5">
    <location>
        <begin position="30"/>
        <end position="57"/>
    </location>
</feature>
<dbReference type="InterPro" id="IPR011011">
    <property type="entry name" value="Znf_FYVE_PHD"/>
</dbReference>
<dbReference type="GO" id="GO:0003682">
    <property type="term" value="F:chromatin binding"/>
    <property type="evidence" value="ECO:0007669"/>
    <property type="project" value="TreeGrafter"/>
</dbReference>
<evidence type="ECO:0000256" key="4">
    <source>
        <dbReference type="PROSITE-ProRule" id="PRU00146"/>
    </source>
</evidence>
<dbReference type="CDD" id="cd15523">
    <property type="entry name" value="PHD_PHF21A"/>
    <property type="match status" value="1"/>
</dbReference>
<proteinExistence type="predicted"/>
<dbReference type="InterPro" id="IPR019787">
    <property type="entry name" value="Znf_PHD-finger"/>
</dbReference>
<dbReference type="Proteomes" id="UP000314986">
    <property type="component" value="Unassembled WGS sequence"/>
</dbReference>
<dbReference type="Ensembl" id="ENSCMIT00000018673.1">
    <property type="protein sequence ID" value="ENSCMIP00000018326.1"/>
    <property type="gene ID" value="ENSCMIG00000008636.1"/>
</dbReference>
<dbReference type="SMART" id="SM00249">
    <property type="entry name" value="PHD"/>
    <property type="match status" value="1"/>
</dbReference>
<keyword evidence="1" id="KW-0479">Metal-binding</keyword>
<dbReference type="InterPro" id="IPR001965">
    <property type="entry name" value="Znf_PHD"/>
</dbReference>
<evidence type="ECO:0000313" key="9">
    <source>
        <dbReference type="Proteomes" id="UP000314986"/>
    </source>
</evidence>
<dbReference type="InterPro" id="IPR013083">
    <property type="entry name" value="Znf_RING/FYVE/PHD"/>
</dbReference>
<dbReference type="SUPFAM" id="SSF57903">
    <property type="entry name" value="FYVE/PHD zinc finger"/>
    <property type="match status" value="1"/>
</dbReference>
<dbReference type="InterPro" id="IPR019786">
    <property type="entry name" value="Zinc_finger_PHD-type_CS"/>
</dbReference>
<evidence type="ECO:0000256" key="6">
    <source>
        <dbReference type="SAM" id="MobiDB-lite"/>
    </source>
</evidence>
<dbReference type="FunCoup" id="A0A4W3HQC0">
    <property type="interactions" value="364"/>
</dbReference>
<dbReference type="PANTHER" id="PTHR24102">
    <property type="entry name" value="PHD FINGER PROTEIN"/>
    <property type="match status" value="1"/>
</dbReference>
<feature type="region of interest" description="Disordered" evidence="6">
    <location>
        <begin position="602"/>
        <end position="632"/>
    </location>
</feature>
<dbReference type="STRING" id="7868.ENSCMIP00000018326"/>
<name>A0A4W3HQC0_CALMI</name>
<dbReference type="GO" id="GO:0003677">
    <property type="term" value="F:DNA binding"/>
    <property type="evidence" value="ECO:0007669"/>
    <property type="project" value="UniProtKB-KW"/>
</dbReference>
<feature type="compositionally biased region" description="Polar residues" evidence="6">
    <location>
        <begin position="612"/>
        <end position="632"/>
    </location>
</feature>
<keyword evidence="3" id="KW-0862">Zinc</keyword>
<evidence type="ECO:0000313" key="8">
    <source>
        <dbReference type="Ensembl" id="ENSCMIP00000018326.1"/>
    </source>
</evidence>
<dbReference type="GeneTree" id="ENSGT00940000156124"/>
<evidence type="ECO:0000256" key="3">
    <source>
        <dbReference type="ARBA" id="ARBA00022833"/>
    </source>
</evidence>
<reference evidence="9" key="2">
    <citation type="journal article" date="2007" name="PLoS Biol.">
        <title>Survey sequencing and comparative analysis of the elephant shark (Callorhinchus milii) genome.</title>
        <authorList>
            <person name="Venkatesh B."/>
            <person name="Kirkness E.F."/>
            <person name="Loh Y.H."/>
            <person name="Halpern A.L."/>
            <person name="Lee A.P."/>
            <person name="Johnson J."/>
            <person name="Dandona N."/>
            <person name="Viswanathan L.D."/>
            <person name="Tay A."/>
            <person name="Venter J.C."/>
            <person name="Strausberg R.L."/>
            <person name="Brenner S."/>
        </authorList>
    </citation>
    <scope>NUCLEOTIDE SEQUENCE [LARGE SCALE GENOMIC DNA]</scope>
</reference>
<dbReference type="Gene3D" id="3.30.40.10">
    <property type="entry name" value="Zinc/RING finger domain, C3HC4 (zinc finger)"/>
    <property type="match status" value="1"/>
</dbReference>
<evidence type="ECO:0000256" key="1">
    <source>
        <dbReference type="ARBA" id="ARBA00022723"/>
    </source>
</evidence>
<keyword evidence="9" id="KW-1185">Reference proteome</keyword>